<dbReference type="AlphaFoldDB" id="A0A2I0LBB1"/>
<evidence type="ECO:0000256" key="9">
    <source>
        <dbReference type="SAM" id="MobiDB-lite"/>
    </source>
</evidence>
<feature type="compositionally biased region" description="Polar residues" evidence="9">
    <location>
        <begin position="74"/>
        <end position="85"/>
    </location>
</feature>
<dbReference type="Pfam" id="PF02701">
    <property type="entry name" value="Zn_ribbon_Dof"/>
    <property type="match status" value="1"/>
</dbReference>
<protein>
    <recommendedName>
        <fullName evidence="10">Dof-type domain-containing protein</fullName>
    </recommendedName>
</protein>
<dbReference type="GO" id="GO:0008270">
    <property type="term" value="F:zinc ion binding"/>
    <property type="evidence" value="ECO:0007669"/>
    <property type="project" value="UniProtKB-KW"/>
</dbReference>
<reference evidence="11 12" key="1">
    <citation type="submission" date="2017-11" db="EMBL/GenBank/DDBJ databases">
        <title>De-novo sequencing of pomegranate (Punica granatum L.) genome.</title>
        <authorList>
            <person name="Akparov Z."/>
            <person name="Amiraslanov A."/>
            <person name="Hajiyeva S."/>
            <person name="Abbasov M."/>
            <person name="Kaur K."/>
            <person name="Hamwieh A."/>
            <person name="Solovyev V."/>
            <person name="Salamov A."/>
            <person name="Braich B."/>
            <person name="Kosarev P."/>
            <person name="Mahmoud A."/>
            <person name="Hajiyev E."/>
            <person name="Babayeva S."/>
            <person name="Izzatullayeva V."/>
            <person name="Mammadov A."/>
            <person name="Mammadov A."/>
            <person name="Sharifova S."/>
            <person name="Ojaghi J."/>
            <person name="Eynullazada K."/>
            <person name="Bayramov B."/>
            <person name="Abdulazimova A."/>
            <person name="Shahmuradov I."/>
        </authorList>
    </citation>
    <scope>NUCLEOTIDE SEQUENCE [LARGE SCALE GENOMIC DNA]</scope>
    <source>
        <strain evidence="12">cv. AG2017</strain>
        <tissue evidence="11">Leaf</tissue>
    </source>
</reference>
<dbReference type="GO" id="GO:0003677">
    <property type="term" value="F:DNA binding"/>
    <property type="evidence" value="ECO:0007669"/>
    <property type="project" value="UniProtKB-UniRule"/>
</dbReference>
<accession>A0A2I0LBB1</accession>
<dbReference type="PANTHER" id="PTHR31089">
    <property type="entry name" value="CYCLIC DOF FACTOR 2"/>
    <property type="match status" value="1"/>
</dbReference>
<keyword evidence="7 8" id="KW-0539">Nucleus</keyword>
<keyword evidence="5 8" id="KW-0238">DNA-binding</keyword>
<proteinExistence type="predicted"/>
<keyword evidence="2 8" id="KW-0863">Zinc-finger</keyword>
<dbReference type="GO" id="GO:0005634">
    <property type="term" value="C:nucleus"/>
    <property type="evidence" value="ECO:0007669"/>
    <property type="project" value="UniProtKB-SubCell"/>
</dbReference>
<dbReference type="InterPro" id="IPR003851">
    <property type="entry name" value="Znf_Dof"/>
</dbReference>
<keyword evidence="12" id="KW-1185">Reference proteome</keyword>
<dbReference type="GO" id="GO:0003700">
    <property type="term" value="F:DNA-binding transcription factor activity"/>
    <property type="evidence" value="ECO:0007669"/>
    <property type="project" value="InterPro"/>
</dbReference>
<evidence type="ECO:0000256" key="3">
    <source>
        <dbReference type="ARBA" id="ARBA00022833"/>
    </source>
</evidence>
<dbReference type="PROSITE" id="PS50884">
    <property type="entry name" value="ZF_DOF_2"/>
    <property type="match status" value="1"/>
</dbReference>
<keyword evidence="6" id="KW-0804">Transcription</keyword>
<dbReference type="PANTHER" id="PTHR31089:SF1">
    <property type="entry name" value="CYCLIC DOF FACTOR 3"/>
    <property type="match status" value="1"/>
</dbReference>
<dbReference type="PROSITE" id="PS01361">
    <property type="entry name" value="ZF_DOF_1"/>
    <property type="match status" value="1"/>
</dbReference>
<sequence>MVEAENPAIKLFGKSIKLPSSSPDRVFYPPPPAFDDSEGDEDEETEQDPSEERAILNKRKGDESAVSEEELISPVTSSDSVNPKTPSIDEETSKSKGSKTGKDPKDSSKPQEKVLKKPDKILPCPRCNSMETKFCYYNNYNVNQPRHFCKACQRYWTAGGTMRNVPVGAGRRKSKSSASRYRHISISEALQAAAQVDAANGTHHHYQNLTPNGTVLTFGLNHYDPVTSPVEKRAANGTRNVSRDFEGQGAAKVSCARVETRDDRSSGNFPIEHSVPNLPGFVPQVPCLNNVPWPYTIPIPFYPTGFWACSNVSIPSPWNFPLLSPPPNQNGLIPGPNSPTLGKRPRDGDVIKADSSAEQDPTKPKKNGSILIPKTLRIDDPTEAAKSSIWATLGIKNECGLFRGFQATGKDKGGGRACQTEAEKCRVLCANPAALSRSLNFHEST</sequence>
<feature type="compositionally biased region" description="Basic and acidic residues" evidence="9">
    <location>
        <begin position="50"/>
        <end position="63"/>
    </location>
</feature>
<feature type="domain" description="Dof-type" evidence="10">
    <location>
        <begin position="122"/>
        <end position="176"/>
    </location>
</feature>
<name>A0A2I0LBB1_PUNGR</name>
<evidence type="ECO:0000313" key="11">
    <source>
        <dbReference type="EMBL" id="PKI77980.1"/>
    </source>
</evidence>
<evidence type="ECO:0000256" key="7">
    <source>
        <dbReference type="ARBA" id="ARBA00023242"/>
    </source>
</evidence>
<keyword evidence="4" id="KW-0805">Transcription regulation</keyword>
<feature type="region of interest" description="Disordered" evidence="9">
    <location>
        <begin position="14"/>
        <end position="117"/>
    </location>
</feature>
<comment type="caution">
    <text evidence="11">The sequence shown here is derived from an EMBL/GenBank/DDBJ whole genome shotgun (WGS) entry which is preliminary data.</text>
</comment>
<feature type="compositionally biased region" description="Acidic residues" evidence="9">
    <location>
        <begin position="35"/>
        <end position="49"/>
    </location>
</feature>
<dbReference type="STRING" id="22663.A0A2I0LBB1"/>
<organism evidence="11 12">
    <name type="scientific">Punica granatum</name>
    <name type="common">Pomegranate</name>
    <dbReference type="NCBI Taxonomy" id="22663"/>
    <lineage>
        <taxon>Eukaryota</taxon>
        <taxon>Viridiplantae</taxon>
        <taxon>Streptophyta</taxon>
        <taxon>Embryophyta</taxon>
        <taxon>Tracheophyta</taxon>
        <taxon>Spermatophyta</taxon>
        <taxon>Magnoliopsida</taxon>
        <taxon>eudicotyledons</taxon>
        <taxon>Gunneridae</taxon>
        <taxon>Pentapetalae</taxon>
        <taxon>rosids</taxon>
        <taxon>malvids</taxon>
        <taxon>Myrtales</taxon>
        <taxon>Lythraceae</taxon>
        <taxon>Punica</taxon>
    </lineage>
</organism>
<evidence type="ECO:0000256" key="6">
    <source>
        <dbReference type="ARBA" id="ARBA00023163"/>
    </source>
</evidence>
<feature type="compositionally biased region" description="Basic and acidic residues" evidence="9">
    <location>
        <begin position="100"/>
        <end position="117"/>
    </location>
</feature>
<dbReference type="InterPro" id="IPR045174">
    <property type="entry name" value="Dof"/>
</dbReference>
<evidence type="ECO:0000256" key="4">
    <source>
        <dbReference type="ARBA" id="ARBA00023015"/>
    </source>
</evidence>
<comment type="subcellular location">
    <subcellularLocation>
        <location evidence="8">Nucleus</location>
    </subcellularLocation>
</comment>
<feature type="region of interest" description="Disordered" evidence="9">
    <location>
        <begin position="327"/>
        <end position="374"/>
    </location>
</feature>
<keyword evidence="1" id="KW-0479">Metal-binding</keyword>
<evidence type="ECO:0000256" key="5">
    <source>
        <dbReference type="ARBA" id="ARBA00023125"/>
    </source>
</evidence>
<evidence type="ECO:0000259" key="10">
    <source>
        <dbReference type="PROSITE" id="PS50884"/>
    </source>
</evidence>
<evidence type="ECO:0000256" key="1">
    <source>
        <dbReference type="ARBA" id="ARBA00022723"/>
    </source>
</evidence>
<dbReference type="EMBL" id="PGOL01000065">
    <property type="protein sequence ID" value="PKI77980.1"/>
    <property type="molecule type" value="Genomic_DNA"/>
</dbReference>
<evidence type="ECO:0000313" key="12">
    <source>
        <dbReference type="Proteomes" id="UP000233551"/>
    </source>
</evidence>
<evidence type="ECO:0000256" key="8">
    <source>
        <dbReference type="PROSITE-ProRule" id="PRU00071"/>
    </source>
</evidence>
<keyword evidence="3" id="KW-0862">Zinc</keyword>
<gene>
    <name evidence="11" type="ORF">CRG98_001600</name>
</gene>
<dbReference type="Proteomes" id="UP000233551">
    <property type="component" value="Unassembled WGS sequence"/>
</dbReference>
<evidence type="ECO:0000256" key="2">
    <source>
        <dbReference type="ARBA" id="ARBA00022771"/>
    </source>
</evidence>